<protein>
    <submittedName>
        <fullName evidence="2">Uncharacterized protein</fullName>
    </submittedName>
</protein>
<dbReference type="AlphaFoldDB" id="A0A0B0NHD7"/>
<evidence type="ECO:0000313" key="2">
    <source>
        <dbReference type="EMBL" id="KHG10486.1"/>
    </source>
</evidence>
<gene>
    <name evidence="2" type="ORF">F383_12863</name>
</gene>
<feature type="region of interest" description="Disordered" evidence="1">
    <location>
        <begin position="1"/>
        <end position="27"/>
    </location>
</feature>
<proteinExistence type="predicted"/>
<keyword evidence="3" id="KW-1185">Reference proteome</keyword>
<evidence type="ECO:0000313" key="3">
    <source>
        <dbReference type="Proteomes" id="UP000032142"/>
    </source>
</evidence>
<evidence type="ECO:0000256" key="1">
    <source>
        <dbReference type="SAM" id="MobiDB-lite"/>
    </source>
</evidence>
<dbReference type="EMBL" id="KN393968">
    <property type="protein sequence ID" value="KHG10486.1"/>
    <property type="molecule type" value="Genomic_DNA"/>
</dbReference>
<accession>A0A0B0NHD7</accession>
<reference evidence="3" key="1">
    <citation type="submission" date="2014-09" db="EMBL/GenBank/DDBJ databases">
        <authorList>
            <person name="Mudge J."/>
            <person name="Ramaraj T."/>
            <person name="Lindquist I.E."/>
            <person name="Bharti A.K."/>
            <person name="Sundararajan A."/>
            <person name="Cameron C.T."/>
            <person name="Woodward J.E."/>
            <person name="May G.D."/>
            <person name="Brubaker C."/>
            <person name="Broadhvest J."/>
            <person name="Wilkins T.A."/>
        </authorList>
    </citation>
    <scope>NUCLEOTIDE SEQUENCE</scope>
    <source>
        <strain evidence="3">cv. AKA8401</strain>
    </source>
</reference>
<organism evidence="2 3">
    <name type="scientific">Gossypium arboreum</name>
    <name type="common">Tree cotton</name>
    <name type="synonym">Gossypium nanking</name>
    <dbReference type="NCBI Taxonomy" id="29729"/>
    <lineage>
        <taxon>Eukaryota</taxon>
        <taxon>Viridiplantae</taxon>
        <taxon>Streptophyta</taxon>
        <taxon>Embryophyta</taxon>
        <taxon>Tracheophyta</taxon>
        <taxon>Spermatophyta</taxon>
        <taxon>Magnoliopsida</taxon>
        <taxon>eudicotyledons</taxon>
        <taxon>Gunneridae</taxon>
        <taxon>Pentapetalae</taxon>
        <taxon>rosids</taxon>
        <taxon>malvids</taxon>
        <taxon>Malvales</taxon>
        <taxon>Malvaceae</taxon>
        <taxon>Malvoideae</taxon>
        <taxon>Gossypium</taxon>
    </lineage>
</organism>
<sequence length="52" mass="5574">MGQHGKSTEPGLPHTGMAHGHGPVEPKLSSIRKMAILKDIDSSIECAYSEDE</sequence>
<name>A0A0B0NHD7_GOSAR</name>
<dbReference type="Proteomes" id="UP000032142">
    <property type="component" value="Unassembled WGS sequence"/>
</dbReference>